<name>A0A9N9FD56_9GLOM</name>
<evidence type="ECO:0000256" key="3">
    <source>
        <dbReference type="ARBA" id="ARBA00022692"/>
    </source>
</evidence>
<keyword evidence="10" id="KW-1185">Reference proteome</keyword>
<evidence type="ECO:0000256" key="4">
    <source>
        <dbReference type="ARBA" id="ARBA00022989"/>
    </source>
</evidence>
<dbReference type="InterPro" id="IPR020846">
    <property type="entry name" value="MFS_dom"/>
</dbReference>
<organism evidence="9 10">
    <name type="scientific">Funneliformis caledonium</name>
    <dbReference type="NCBI Taxonomy" id="1117310"/>
    <lineage>
        <taxon>Eukaryota</taxon>
        <taxon>Fungi</taxon>
        <taxon>Fungi incertae sedis</taxon>
        <taxon>Mucoromycota</taxon>
        <taxon>Glomeromycotina</taxon>
        <taxon>Glomeromycetes</taxon>
        <taxon>Glomerales</taxon>
        <taxon>Glomeraceae</taxon>
        <taxon>Funneliformis</taxon>
    </lineage>
</organism>
<feature type="transmembrane region" description="Helical" evidence="7">
    <location>
        <begin position="269"/>
        <end position="288"/>
    </location>
</feature>
<dbReference type="EMBL" id="CAJVPQ010001020">
    <property type="protein sequence ID" value="CAG8527374.1"/>
    <property type="molecule type" value="Genomic_DNA"/>
</dbReference>
<dbReference type="PANTHER" id="PTHR23502">
    <property type="entry name" value="MAJOR FACILITATOR SUPERFAMILY"/>
    <property type="match status" value="1"/>
</dbReference>
<dbReference type="InterPro" id="IPR011701">
    <property type="entry name" value="MFS"/>
</dbReference>
<comment type="caution">
    <text evidence="9">The sequence shown here is derived from an EMBL/GenBank/DDBJ whole genome shotgun (WGS) entry which is preliminary data.</text>
</comment>
<dbReference type="PANTHER" id="PTHR23502:SF132">
    <property type="entry name" value="POLYAMINE TRANSPORTER 2-RELATED"/>
    <property type="match status" value="1"/>
</dbReference>
<feature type="transmembrane region" description="Helical" evidence="7">
    <location>
        <begin position="348"/>
        <end position="370"/>
    </location>
</feature>
<evidence type="ECO:0000313" key="9">
    <source>
        <dbReference type="EMBL" id="CAG8527374.1"/>
    </source>
</evidence>
<accession>A0A9N9FD56</accession>
<comment type="subcellular location">
    <subcellularLocation>
        <location evidence="1">Membrane</location>
        <topology evidence="1">Multi-pass membrane protein</topology>
    </subcellularLocation>
</comment>
<dbReference type="AlphaFoldDB" id="A0A9N9FD56"/>
<feature type="transmembrane region" description="Helical" evidence="7">
    <location>
        <begin position="158"/>
        <end position="178"/>
    </location>
</feature>
<evidence type="ECO:0000313" key="10">
    <source>
        <dbReference type="Proteomes" id="UP000789570"/>
    </source>
</evidence>
<proteinExistence type="predicted"/>
<dbReference type="InterPro" id="IPR036259">
    <property type="entry name" value="MFS_trans_sf"/>
</dbReference>
<evidence type="ECO:0000256" key="1">
    <source>
        <dbReference type="ARBA" id="ARBA00004141"/>
    </source>
</evidence>
<dbReference type="GO" id="GO:0005886">
    <property type="term" value="C:plasma membrane"/>
    <property type="evidence" value="ECO:0007669"/>
    <property type="project" value="TreeGrafter"/>
</dbReference>
<feature type="transmembrane region" description="Helical" evidence="7">
    <location>
        <begin position="409"/>
        <end position="438"/>
    </location>
</feature>
<feature type="domain" description="Major facilitator superfamily (MFS) profile" evidence="8">
    <location>
        <begin position="1"/>
        <end position="443"/>
    </location>
</feature>
<feature type="transmembrane region" description="Helical" evidence="7">
    <location>
        <begin position="382"/>
        <end position="403"/>
    </location>
</feature>
<dbReference type="OrthoDB" id="2130629at2759"/>
<keyword evidence="2" id="KW-0813">Transport</keyword>
<feature type="transmembrane region" description="Helical" evidence="7">
    <location>
        <begin position="128"/>
        <end position="146"/>
    </location>
</feature>
<protein>
    <submittedName>
        <fullName evidence="9">17405_t:CDS:1</fullName>
    </submittedName>
</protein>
<dbReference type="PROSITE" id="PS50850">
    <property type="entry name" value="MFS"/>
    <property type="match status" value="1"/>
</dbReference>
<evidence type="ECO:0000256" key="7">
    <source>
        <dbReference type="SAM" id="Phobius"/>
    </source>
</evidence>
<sequence>MTDIDESLQQKSSSEDEEEEHVIKSGGHFDPQRWPYLKKFRILFLISLPTFLTPLSHVFLYPAMLEIKRDFNTTTEFVNLLFAIFFIFQGSTELIIFRALQSLGISASFSLGGGTISDLFIPSERGRAYAAYLIGYFVAFATGPFIGEFITQLLGWRWIFYVLAISGGVILLLLASFLPETFRPSEGSLRSIKPHKVQIVRVENPTSPSEESTSFIQRKRYNPLSPLKLLLQLNITLAILSKSVAFSIIYIQSILIIEEFSSFYDLSNLTIVLTYMSPTVGYLIGNFITGKYSDVLVKHESDDTQVIKEDKPVFKFPVMRIKVAYYSSLLVPFFIASLGWLLRNRVHVAIPLISTFIAGIGLQSQCNGVSTYLIDACPGKSASALALSEFFSYLLVVIVILIIRPLEVLVLLGIGWTVSIMALFSFLSIIFLFIVLGFDARWRGVNTL</sequence>
<evidence type="ECO:0000256" key="5">
    <source>
        <dbReference type="ARBA" id="ARBA00023136"/>
    </source>
</evidence>
<dbReference type="Proteomes" id="UP000789570">
    <property type="component" value="Unassembled WGS sequence"/>
</dbReference>
<feature type="transmembrane region" description="Helical" evidence="7">
    <location>
        <begin position="323"/>
        <end position="342"/>
    </location>
</feature>
<dbReference type="Gene3D" id="1.20.1250.20">
    <property type="entry name" value="MFS general substrate transporter like domains"/>
    <property type="match status" value="1"/>
</dbReference>
<evidence type="ECO:0000259" key="8">
    <source>
        <dbReference type="PROSITE" id="PS50850"/>
    </source>
</evidence>
<feature type="transmembrane region" description="Helical" evidence="7">
    <location>
        <begin position="77"/>
        <end position="97"/>
    </location>
</feature>
<feature type="transmembrane region" description="Helical" evidence="7">
    <location>
        <begin position="229"/>
        <end position="257"/>
    </location>
</feature>
<gene>
    <name evidence="9" type="ORF">FCALED_LOCUS5004</name>
</gene>
<dbReference type="GO" id="GO:0022857">
    <property type="term" value="F:transmembrane transporter activity"/>
    <property type="evidence" value="ECO:0007669"/>
    <property type="project" value="InterPro"/>
</dbReference>
<feature type="region of interest" description="Disordered" evidence="6">
    <location>
        <begin position="1"/>
        <end position="26"/>
    </location>
</feature>
<reference evidence="9" key="1">
    <citation type="submission" date="2021-06" db="EMBL/GenBank/DDBJ databases">
        <authorList>
            <person name="Kallberg Y."/>
            <person name="Tangrot J."/>
            <person name="Rosling A."/>
        </authorList>
    </citation>
    <scope>NUCLEOTIDE SEQUENCE</scope>
    <source>
        <strain evidence="9">UK204</strain>
    </source>
</reference>
<evidence type="ECO:0000256" key="2">
    <source>
        <dbReference type="ARBA" id="ARBA00022448"/>
    </source>
</evidence>
<dbReference type="Pfam" id="PF07690">
    <property type="entry name" value="MFS_1"/>
    <property type="match status" value="1"/>
</dbReference>
<keyword evidence="5 7" id="KW-0472">Membrane</keyword>
<keyword evidence="3 7" id="KW-0812">Transmembrane</keyword>
<keyword evidence="4 7" id="KW-1133">Transmembrane helix</keyword>
<evidence type="ECO:0000256" key="6">
    <source>
        <dbReference type="SAM" id="MobiDB-lite"/>
    </source>
</evidence>
<dbReference type="SUPFAM" id="SSF103473">
    <property type="entry name" value="MFS general substrate transporter"/>
    <property type="match status" value="1"/>
</dbReference>
<feature type="transmembrane region" description="Helical" evidence="7">
    <location>
        <begin position="42"/>
        <end position="65"/>
    </location>
</feature>